<feature type="binding site" evidence="19">
    <location>
        <position position="296"/>
    </location>
    <ligand>
        <name>ATP</name>
        <dbReference type="ChEBI" id="CHEBI:30616"/>
    </ligand>
</feature>
<dbReference type="GO" id="GO:0009228">
    <property type="term" value="P:thiamine biosynthetic process"/>
    <property type="evidence" value="ECO:0007669"/>
    <property type="project" value="UniProtKB-KW"/>
</dbReference>
<dbReference type="EMBL" id="VLXZ01000001">
    <property type="protein sequence ID" value="TSB48064.1"/>
    <property type="molecule type" value="Genomic_DNA"/>
</dbReference>
<evidence type="ECO:0000256" key="1">
    <source>
        <dbReference type="ARBA" id="ARBA00004496"/>
    </source>
</evidence>
<comment type="catalytic activity">
    <reaction evidence="10 19">
        <text>[ThiI sulfur-carrier protein]-S-sulfanyl-L-cysteine + a uridine in tRNA + 2 reduced [2Fe-2S]-[ferredoxin] + ATP + H(+) = [ThiI sulfur-carrier protein]-L-cysteine + a 4-thiouridine in tRNA + 2 oxidized [2Fe-2S]-[ferredoxin] + AMP + diphosphate</text>
        <dbReference type="Rhea" id="RHEA:24176"/>
        <dbReference type="Rhea" id="RHEA-COMP:10000"/>
        <dbReference type="Rhea" id="RHEA-COMP:10001"/>
        <dbReference type="Rhea" id="RHEA-COMP:13337"/>
        <dbReference type="Rhea" id="RHEA-COMP:13338"/>
        <dbReference type="Rhea" id="RHEA-COMP:13339"/>
        <dbReference type="Rhea" id="RHEA-COMP:13340"/>
        <dbReference type="ChEBI" id="CHEBI:15378"/>
        <dbReference type="ChEBI" id="CHEBI:29950"/>
        <dbReference type="ChEBI" id="CHEBI:30616"/>
        <dbReference type="ChEBI" id="CHEBI:33019"/>
        <dbReference type="ChEBI" id="CHEBI:33737"/>
        <dbReference type="ChEBI" id="CHEBI:33738"/>
        <dbReference type="ChEBI" id="CHEBI:61963"/>
        <dbReference type="ChEBI" id="CHEBI:65315"/>
        <dbReference type="ChEBI" id="CHEBI:136798"/>
        <dbReference type="ChEBI" id="CHEBI:456215"/>
        <dbReference type="EC" id="2.8.1.4"/>
    </reaction>
</comment>
<keyword evidence="3 19" id="KW-0963">Cytoplasm</keyword>
<dbReference type="GO" id="GO:0140741">
    <property type="term" value="F:tRNA-uracil-4 sulfurtransferase activity"/>
    <property type="evidence" value="ECO:0007669"/>
    <property type="project" value="UniProtKB-EC"/>
</dbReference>
<evidence type="ECO:0000256" key="9">
    <source>
        <dbReference type="ARBA" id="ARBA00022977"/>
    </source>
</evidence>
<evidence type="ECO:0000256" key="14">
    <source>
        <dbReference type="ARBA" id="ARBA00066827"/>
    </source>
</evidence>
<dbReference type="SUPFAM" id="SSF52402">
    <property type="entry name" value="Adenine nucleotide alpha hydrolases-like"/>
    <property type="match status" value="1"/>
</dbReference>
<evidence type="ECO:0000256" key="13">
    <source>
        <dbReference type="ARBA" id="ARBA00061472"/>
    </source>
</evidence>
<accession>A0A554A2Y9</accession>
<dbReference type="HAMAP" id="MF_00021">
    <property type="entry name" value="ThiI"/>
    <property type="match status" value="1"/>
</dbReference>
<dbReference type="SMART" id="SM00981">
    <property type="entry name" value="THUMP"/>
    <property type="match status" value="1"/>
</dbReference>
<dbReference type="InterPro" id="IPR049961">
    <property type="entry name" value="ThiI_N"/>
</dbReference>
<dbReference type="Gene3D" id="3.40.50.620">
    <property type="entry name" value="HUPs"/>
    <property type="match status" value="1"/>
</dbReference>
<proteinExistence type="inferred from homology"/>
<dbReference type="GO" id="GO:0052837">
    <property type="term" value="P:thiazole biosynthetic process"/>
    <property type="evidence" value="ECO:0007669"/>
    <property type="project" value="TreeGrafter"/>
</dbReference>
<dbReference type="InterPro" id="IPR049962">
    <property type="entry name" value="THUMP_ThiI"/>
</dbReference>
<dbReference type="InterPro" id="IPR020536">
    <property type="entry name" value="ThiI_AANH"/>
</dbReference>
<evidence type="ECO:0000256" key="18">
    <source>
        <dbReference type="ARBA" id="ARBA00080570"/>
    </source>
</evidence>
<comment type="catalytic activity">
    <reaction evidence="11 19">
        <text>[ThiS sulfur-carrier protein]-C-terminal Gly-Gly-AMP + S-sulfanyl-L-cysteinyl-[cysteine desulfurase] + AH2 = [ThiS sulfur-carrier protein]-C-terminal-Gly-aminoethanethioate + L-cysteinyl-[cysteine desulfurase] + A + AMP + 2 H(+)</text>
        <dbReference type="Rhea" id="RHEA:43340"/>
        <dbReference type="Rhea" id="RHEA-COMP:12157"/>
        <dbReference type="Rhea" id="RHEA-COMP:12158"/>
        <dbReference type="Rhea" id="RHEA-COMP:12910"/>
        <dbReference type="Rhea" id="RHEA-COMP:19908"/>
        <dbReference type="ChEBI" id="CHEBI:13193"/>
        <dbReference type="ChEBI" id="CHEBI:15378"/>
        <dbReference type="ChEBI" id="CHEBI:17499"/>
        <dbReference type="ChEBI" id="CHEBI:29950"/>
        <dbReference type="ChEBI" id="CHEBI:61963"/>
        <dbReference type="ChEBI" id="CHEBI:90618"/>
        <dbReference type="ChEBI" id="CHEBI:232372"/>
        <dbReference type="ChEBI" id="CHEBI:456215"/>
    </reaction>
</comment>
<dbReference type="EC" id="2.8.1.4" evidence="14 19"/>
<dbReference type="InterPro" id="IPR050102">
    <property type="entry name" value="tRNA_sulfurtransferase_ThiI"/>
</dbReference>
<evidence type="ECO:0000256" key="10">
    <source>
        <dbReference type="ARBA" id="ARBA00050570"/>
    </source>
</evidence>
<comment type="subcellular location">
    <subcellularLocation>
        <location evidence="1 19">Cytoplasm</location>
    </subcellularLocation>
</comment>
<evidence type="ECO:0000256" key="5">
    <source>
        <dbReference type="ARBA" id="ARBA00022679"/>
    </source>
</evidence>
<dbReference type="RefSeq" id="WP_143846410.1">
    <property type="nucleotide sequence ID" value="NZ_VLXZ01000001.1"/>
</dbReference>
<keyword evidence="5 19" id="KW-0808">Transferase</keyword>
<dbReference type="GO" id="GO:0005829">
    <property type="term" value="C:cytosol"/>
    <property type="evidence" value="ECO:0007669"/>
    <property type="project" value="TreeGrafter"/>
</dbReference>
<keyword evidence="7 19" id="KW-0067">ATP-binding</keyword>
<dbReference type="Gene3D" id="3.30.2130.30">
    <property type="match status" value="1"/>
</dbReference>
<dbReference type="GO" id="GO:0005524">
    <property type="term" value="F:ATP binding"/>
    <property type="evidence" value="ECO:0007669"/>
    <property type="project" value="UniProtKB-UniRule"/>
</dbReference>
<keyword evidence="6 19" id="KW-0547">Nucleotide-binding</keyword>
<protein>
    <recommendedName>
        <fullName evidence="15 19">Probable tRNA sulfurtransferase</fullName>
        <ecNumber evidence="14 19">2.8.1.4</ecNumber>
    </recommendedName>
    <alternativeName>
        <fullName evidence="16 19">Sulfur carrier protein ThiS sulfurtransferase</fullName>
    </alternativeName>
    <alternativeName>
        <fullName evidence="17 19">Thiamine biosynthesis protein ThiI</fullName>
    </alternativeName>
    <alternativeName>
        <fullName evidence="18 19">tRNA 4-thiouridine synthase</fullName>
    </alternativeName>
</protein>
<dbReference type="FunFam" id="3.40.50.620:FF:000053">
    <property type="entry name" value="Probable tRNA sulfurtransferase"/>
    <property type="match status" value="1"/>
</dbReference>
<sequence>MKYDHVLIRYGELALKGKNRVSFEKQLLSNIRQVLKPVEGIKVKRTFGRIVLELNGADPANVIGPLKHIFGIHSFSLAIRVDNEVSEMQKGALKAIKESEGDVRTFKIVTRRAYKPFPIDSQTLNHKIGGFVLANTEDIKVDVHHPDAIIHVEVRETATYITTSAFKGSGGLPAGTSGKLLLMLSGGIDSPVAGYLTMKRGVDLEAIHFHSPPYTSERAKQKVIDLAKRLNQFGGQIKIHMVPFTDIQTHIRDEAPSNFQMTIMRRMMMRIASRIAEERNIQGIATGDSIGQVASQTLHSIQTINEVTNLPIIRPLVTMDKLEVIEMAKHIGTYETSILPYEDCCTIFLPSDSKTRPSRKHAHKFEQYIKVDHYVEKALEGTEILDLTNLDEVEQAIEDLF</sequence>
<evidence type="ECO:0000256" key="15">
    <source>
        <dbReference type="ARBA" id="ARBA00071867"/>
    </source>
</evidence>
<dbReference type="PROSITE" id="PS51165">
    <property type="entry name" value="THUMP"/>
    <property type="match status" value="1"/>
</dbReference>
<dbReference type="Pfam" id="PF22025">
    <property type="entry name" value="ThiI_fer"/>
    <property type="match status" value="1"/>
</dbReference>
<comment type="pathway">
    <text evidence="2 19">Cofactor biosynthesis; thiamine diphosphate biosynthesis.</text>
</comment>
<dbReference type="PANTHER" id="PTHR43209:SF1">
    <property type="entry name" value="TRNA SULFURTRANSFERASE"/>
    <property type="match status" value="1"/>
</dbReference>
<dbReference type="InterPro" id="IPR003720">
    <property type="entry name" value="tRNA_STrfase"/>
</dbReference>
<evidence type="ECO:0000313" key="22">
    <source>
        <dbReference type="Proteomes" id="UP000318521"/>
    </source>
</evidence>
<feature type="binding site" evidence="19">
    <location>
        <position position="287"/>
    </location>
    <ligand>
        <name>ATP</name>
        <dbReference type="ChEBI" id="CHEBI:30616"/>
    </ligand>
</feature>
<name>A0A554A2Y9_9BACI</name>
<comment type="caution">
    <text evidence="21">The sequence shown here is derived from an EMBL/GenBank/DDBJ whole genome shotgun (WGS) entry which is preliminary data.</text>
</comment>
<dbReference type="InterPro" id="IPR014729">
    <property type="entry name" value="Rossmann-like_a/b/a_fold"/>
</dbReference>
<dbReference type="CDD" id="cd11716">
    <property type="entry name" value="THUMP_ThiI"/>
    <property type="match status" value="1"/>
</dbReference>
<dbReference type="SUPFAM" id="SSF143437">
    <property type="entry name" value="THUMP domain-like"/>
    <property type="match status" value="1"/>
</dbReference>
<dbReference type="CDD" id="cd01712">
    <property type="entry name" value="PPase_ThiI"/>
    <property type="match status" value="1"/>
</dbReference>
<feature type="binding site" evidence="19">
    <location>
        <begin position="183"/>
        <end position="184"/>
    </location>
    <ligand>
        <name>ATP</name>
        <dbReference type="ChEBI" id="CHEBI:30616"/>
    </ligand>
</feature>
<keyword evidence="4 19" id="KW-0820">tRNA-binding</keyword>
<dbReference type="GO" id="GO:0009229">
    <property type="term" value="P:thiamine diphosphate biosynthetic process"/>
    <property type="evidence" value="ECO:0007669"/>
    <property type="project" value="UniProtKB-UniRule"/>
</dbReference>
<evidence type="ECO:0000313" key="21">
    <source>
        <dbReference type="EMBL" id="TSB48064.1"/>
    </source>
</evidence>
<evidence type="ECO:0000256" key="16">
    <source>
        <dbReference type="ARBA" id="ARBA00075337"/>
    </source>
</evidence>
<feature type="domain" description="THUMP" evidence="20">
    <location>
        <begin position="60"/>
        <end position="165"/>
    </location>
</feature>
<evidence type="ECO:0000256" key="11">
    <source>
        <dbReference type="ARBA" id="ARBA00052330"/>
    </source>
</evidence>
<dbReference type="PANTHER" id="PTHR43209">
    <property type="entry name" value="TRNA SULFURTRANSFERASE"/>
    <property type="match status" value="1"/>
</dbReference>
<evidence type="ECO:0000256" key="3">
    <source>
        <dbReference type="ARBA" id="ARBA00022490"/>
    </source>
</evidence>
<evidence type="ECO:0000256" key="12">
    <source>
        <dbReference type="ARBA" id="ARBA00058382"/>
    </source>
</evidence>
<evidence type="ECO:0000256" key="6">
    <source>
        <dbReference type="ARBA" id="ARBA00022741"/>
    </source>
</evidence>
<comment type="function">
    <text evidence="12 19">Catalyzes the ATP-dependent transfer of a sulfur to tRNA to produce 4-thiouridine in position 8 of tRNAs, which functions as a near-UV photosensor. Also catalyzes the transfer of sulfur to the sulfur carrier protein ThiS, forming ThiS-thiocarboxylate. This is a step in the synthesis of thiazole, in the thiamine biosynthesis pathway. The sulfur is donated as persulfide by IscS.</text>
</comment>
<dbReference type="UniPathway" id="UPA00060"/>
<dbReference type="InterPro" id="IPR054173">
    <property type="entry name" value="ThiI_fer"/>
</dbReference>
<evidence type="ECO:0000256" key="19">
    <source>
        <dbReference type="HAMAP-Rule" id="MF_00021"/>
    </source>
</evidence>
<feature type="binding site" evidence="19">
    <location>
        <begin position="208"/>
        <end position="209"/>
    </location>
    <ligand>
        <name>ATP</name>
        <dbReference type="ChEBI" id="CHEBI:30616"/>
    </ligand>
</feature>
<dbReference type="GO" id="GO:0004810">
    <property type="term" value="F:CCA tRNA nucleotidyltransferase activity"/>
    <property type="evidence" value="ECO:0007669"/>
    <property type="project" value="InterPro"/>
</dbReference>
<evidence type="ECO:0000259" key="20">
    <source>
        <dbReference type="PROSITE" id="PS51165"/>
    </source>
</evidence>
<evidence type="ECO:0000256" key="17">
    <source>
        <dbReference type="ARBA" id="ARBA00077849"/>
    </source>
</evidence>
<keyword evidence="9 19" id="KW-0784">Thiamine biosynthesis</keyword>
<evidence type="ECO:0000256" key="7">
    <source>
        <dbReference type="ARBA" id="ARBA00022840"/>
    </source>
</evidence>
<reference evidence="21 22" key="1">
    <citation type="submission" date="2019-07" db="EMBL/GenBank/DDBJ databases">
        <authorList>
            <person name="Park Y.J."/>
            <person name="Jeong S.E."/>
            <person name="Jung H.S."/>
        </authorList>
    </citation>
    <scope>NUCLEOTIDE SEQUENCE [LARGE SCALE GENOMIC DNA]</scope>
    <source>
        <strain evidence="22">P16(2019)</strain>
    </source>
</reference>
<evidence type="ECO:0000256" key="4">
    <source>
        <dbReference type="ARBA" id="ARBA00022555"/>
    </source>
</evidence>
<dbReference type="GO" id="GO:0000049">
    <property type="term" value="F:tRNA binding"/>
    <property type="evidence" value="ECO:0007669"/>
    <property type="project" value="UniProtKB-UniRule"/>
</dbReference>
<dbReference type="GO" id="GO:0002937">
    <property type="term" value="P:tRNA 4-thiouridine biosynthesis"/>
    <property type="evidence" value="ECO:0007669"/>
    <property type="project" value="TreeGrafter"/>
</dbReference>
<keyword evidence="22" id="KW-1185">Reference proteome</keyword>
<dbReference type="Pfam" id="PF02568">
    <property type="entry name" value="ThiI"/>
    <property type="match status" value="1"/>
</dbReference>
<evidence type="ECO:0000256" key="2">
    <source>
        <dbReference type="ARBA" id="ARBA00004948"/>
    </source>
</evidence>
<dbReference type="Proteomes" id="UP000318521">
    <property type="component" value="Unassembled WGS sequence"/>
</dbReference>
<dbReference type="InterPro" id="IPR004114">
    <property type="entry name" value="THUMP_dom"/>
</dbReference>
<dbReference type="AlphaFoldDB" id="A0A554A2Y9"/>
<gene>
    <name evidence="19 21" type="primary">thiI</name>
    <name evidence="21" type="ORF">FN960_00460</name>
</gene>
<dbReference type="OrthoDB" id="9773948at2"/>
<evidence type="ECO:0000256" key="8">
    <source>
        <dbReference type="ARBA" id="ARBA00022884"/>
    </source>
</evidence>
<keyword evidence="8 19" id="KW-0694">RNA-binding</keyword>
<dbReference type="NCBIfam" id="TIGR00342">
    <property type="entry name" value="tRNA uracil 4-sulfurtransferase ThiI"/>
    <property type="match status" value="1"/>
</dbReference>
<dbReference type="Pfam" id="PF02926">
    <property type="entry name" value="THUMP"/>
    <property type="match status" value="1"/>
</dbReference>
<organism evidence="21 22">
    <name type="scientific">Alkalicoccobacillus porphyridii</name>
    <dbReference type="NCBI Taxonomy" id="2597270"/>
    <lineage>
        <taxon>Bacteria</taxon>
        <taxon>Bacillati</taxon>
        <taxon>Bacillota</taxon>
        <taxon>Bacilli</taxon>
        <taxon>Bacillales</taxon>
        <taxon>Bacillaceae</taxon>
        <taxon>Alkalicoccobacillus</taxon>
    </lineage>
</organism>
<feature type="binding site" evidence="19">
    <location>
        <position position="265"/>
    </location>
    <ligand>
        <name>ATP</name>
        <dbReference type="ChEBI" id="CHEBI:30616"/>
    </ligand>
</feature>
<comment type="similarity">
    <text evidence="13 19">Belongs to the ThiI family.</text>
</comment>